<dbReference type="SUPFAM" id="SSF56112">
    <property type="entry name" value="Protein kinase-like (PK-like)"/>
    <property type="match status" value="1"/>
</dbReference>
<evidence type="ECO:0000256" key="5">
    <source>
        <dbReference type="ARBA" id="ARBA00022840"/>
    </source>
</evidence>
<dbReference type="PANTHER" id="PTHR24349">
    <property type="entry name" value="SERINE/THREONINE-PROTEIN KINASE"/>
    <property type="match status" value="1"/>
</dbReference>
<accession>A0A317SF01</accession>
<keyword evidence="1" id="KW-0723">Serine/threonine-protein kinase</keyword>
<protein>
    <submittedName>
        <fullName evidence="8">Kinase-like protein</fullName>
    </submittedName>
</protein>
<evidence type="ECO:0000313" key="9">
    <source>
        <dbReference type="Proteomes" id="UP000246991"/>
    </source>
</evidence>
<dbReference type="InterPro" id="IPR050205">
    <property type="entry name" value="CDPK_Ser/Thr_kinases"/>
</dbReference>
<name>A0A317SF01_9PEZI</name>
<organism evidence="8 9">
    <name type="scientific">Tuber magnatum</name>
    <name type="common">white Piedmont truffle</name>
    <dbReference type="NCBI Taxonomy" id="42249"/>
    <lineage>
        <taxon>Eukaryota</taxon>
        <taxon>Fungi</taxon>
        <taxon>Dikarya</taxon>
        <taxon>Ascomycota</taxon>
        <taxon>Pezizomycotina</taxon>
        <taxon>Pezizomycetes</taxon>
        <taxon>Pezizales</taxon>
        <taxon>Tuberaceae</taxon>
        <taxon>Tuber</taxon>
    </lineage>
</organism>
<feature type="region of interest" description="Disordered" evidence="6">
    <location>
        <begin position="318"/>
        <end position="397"/>
    </location>
</feature>
<feature type="domain" description="Protein kinase" evidence="7">
    <location>
        <begin position="54"/>
        <end position="316"/>
    </location>
</feature>
<evidence type="ECO:0000313" key="8">
    <source>
        <dbReference type="EMBL" id="PWW73099.1"/>
    </source>
</evidence>
<dbReference type="InterPro" id="IPR011009">
    <property type="entry name" value="Kinase-like_dom_sf"/>
</dbReference>
<keyword evidence="5" id="KW-0067">ATP-binding</keyword>
<evidence type="ECO:0000256" key="1">
    <source>
        <dbReference type="ARBA" id="ARBA00022527"/>
    </source>
</evidence>
<dbReference type="STRING" id="42249.A0A317SF01"/>
<dbReference type="Pfam" id="PF00069">
    <property type="entry name" value="Pkinase"/>
    <property type="match status" value="1"/>
</dbReference>
<keyword evidence="9" id="KW-1185">Reference proteome</keyword>
<sequence>MGSGLREHQIRQMDGAQLDLVARFRLETEFFQDHVRHTRYVGKEKSRDKKVEDWSNCGELGKGGFGVVHKQIQKTTGHARAVKAINKRLPTKLDSSRELLVMAVLVKYPSFFVEFLGWFEEPETLYIAMEYLEKGDLTKHIGTPLRQETVQIISKQILEGLEVMHREGIAHRDLKPANIFVVSTSPIRVKLGDFGISKRIRAQDTTTFHTQVSTPVYGAPEVLGLDPYSETSVYTNSVDIWSLGCVVYELLVGEKLFVSEGQVYLCLFASWPFLEDKLNELSPPTSDAGISLIKSMLAIQPRDRPTAAGALGHEWLVGLKGDDGDSEDDKDETTRIRGRNTRSRKSENKLATLENPKKRSEGNPITQEDTVHTPGDANFEAYPGSQRGSDPTPRKSTIDISAMTLPGVASVEGSLIRTPPRGSEPALHSPRATRSGGTGALRKEWMMGSIAQTCPQSSTPNTRLNPYMKRVANKNWINRRPPASNPPTPDLHRGNGVQ</sequence>
<dbReference type="Proteomes" id="UP000246991">
    <property type="component" value="Unassembled WGS sequence"/>
</dbReference>
<dbReference type="GO" id="GO:0004674">
    <property type="term" value="F:protein serine/threonine kinase activity"/>
    <property type="evidence" value="ECO:0007669"/>
    <property type="project" value="UniProtKB-KW"/>
</dbReference>
<dbReference type="EMBL" id="PYWC01000087">
    <property type="protein sequence ID" value="PWW73099.1"/>
    <property type="molecule type" value="Genomic_DNA"/>
</dbReference>
<evidence type="ECO:0000256" key="2">
    <source>
        <dbReference type="ARBA" id="ARBA00022679"/>
    </source>
</evidence>
<evidence type="ECO:0000259" key="7">
    <source>
        <dbReference type="PROSITE" id="PS50011"/>
    </source>
</evidence>
<gene>
    <name evidence="8" type="ORF">C7212DRAFT_366001</name>
</gene>
<reference evidence="8 9" key="1">
    <citation type="submission" date="2018-03" db="EMBL/GenBank/DDBJ databases">
        <title>Genomes of Pezizomycetes fungi and the evolution of truffles.</title>
        <authorList>
            <person name="Murat C."/>
            <person name="Payen T."/>
            <person name="Noel B."/>
            <person name="Kuo A."/>
            <person name="Martin F.M."/>
        </authorList>
    </citation>
    <scope>NUCLEOTIDE SEQUENCE [LARGE SCALE GENOMIC DNA]</scope>
    <source>
        <strain evidence="8">091103-1</strain>
    </source>
</reference>
<proteinExistence type="predicted"/>
<feature type="region of interest" description="Disordered" evidence="6">
    <location>
        <begin position="473"/>
        <end position="498"/>
    </location>
</feature>
<dbReference type="GO" id="GO:0005524">
    <property type="term" value="F:ATP binding"/>
    <property type="evidence" value="ECO:0007669"/>
    <property type="project" value="UniProtKB-KW"/>
</dbReference>
<evidence type="ECO:0000256" key="6">
    <source>
        <dbReference type="SAM" id="MobiDB-lite"/>
    </source>
</evidence>
<evidence type="ECO:0000256" key="4">
    <source>
        <dbReference type="ARBA" id="ARBA00022777"/>
    </source>
</evidence>
<feature type="region of interest" description="Disordered" evidence="6">
    <location>
        <begin position="413"/>
        <end position="438"/>
    </location>
</feature>
<dbReference type="AlphaFoldDB" id="A0A317SF01"/>
<dbReference type="Gene3D" id="1.10.510.10">
    <property type="entry name" value="Transferase(Phosphotransferase) domain 1"/>
    <property type="match status" value="1"/>
</dbReference>
<dbReference type="InterPro" id="IPR000719">
    <property type="entry name" value="Prot_kinase_dom"/>
</dbReference>
<dbReference type="PROSITE" id="PS50011">
    <property type="entry name" value="PROTEIN_KINASE_DOM"/>
    <property type="match status" value="1"/>
</dbReference>
<dbReference type="OrthoDB" id="10252171at2759"/>
<comment type="caution">
    <text evidence="8">The sequence shown here is derived from an EMBL/GenBank/DDBJ whole genome shotgun (WGS) entry which is preliminary data.</text>
</comment>
<evidence type="ECO:0000256" key="3">
    <source>
        <dbReference type="ARBA" id="ARBA00022741"/>
    </source>
</evidence>
<dbReference type="PROSITE" id="PS00108">
    <property type="entry name" value="PROTEIN_KINASE_ST"/>
    <property type="match status" value="1"/>
</dbReference>
<keyword evidence="2" id="KW-0808">Transferase</keyword>
<dbReference type="InterPro" id="IPR008271">
    <property type="entry name" value="Ser/Thr_kinase_AS"/>
</dbReference>
<keyword evidence="3" id="KW-0547">Nucleotide-binding</keyword>
<keyword evidence="4 8" id="KW-0418">Kinase</keyword>
<dbReference type="SMART" id="SM00220">
    <property type="entry name" value="S_TKc"/>
    <property type="match status" value="1"/>
</dbReference>